<proteinExistence type="predicted"/>
<keyword evidence="1" id="KW-0067">ATP-binding</keyword>
<dbReference type="Pfam" id="PF02655">
    <property type="entry name" value="ATP-grasp_3"/>
    <property type="match status" value="1"/>
</dbReference>
<dbReference type="GO" id="GO:0005524">
    <property type="term" value="F:ATP binding"/>
    <property type="evidence" value="ECO:0007669"/>
    <property type="project" value="UniProtKB-UniRule"/>
</dbReference>
<dbReference type="AlphaFoldDB" id="A0A1G2H4G0"/>
<comment type="caution">
    <text evidence="3">The sequence shown here is derived from an EMBL/GenBank/DDBJ whole genome shotgun (WGS) entry which is preliminary data.</text>
</comment>
<organism evidence="3 4">
    <name type="scientific">Candidatus Spechtbacteria bacterium RIFCSPHIGHO2_01_FULL_43_30</name>
    <dbReference type="NCBI Taxonomy" id="1802158"/>
    <lineage>
        <taxon>Bacteria</taxon>
        <taxon>Candidatus Spechtiibacteriota</taxon>
    </lineage>
</organism>
<sequence>MDLEIELKKLASANAFFYVALDPERALGVEDILPNYAIICPYKSWLTEELKAKGISVFILEEEAGLMEAEKIAEKGSYGILQSGIVREYIQFRCAGSNPAHMNVRGWTPHIVVLKTSFLIEDFCKKQGWNLLAPKADLAEKYENKISQFNALKCIVPYPKSYTTTAREVYEKEISYPFVLQFNRGHSGNSTFFINSRADLEDVYKLYPKREVKISELIKGTPYTLNCLVLKNGKALTGSLSAQITGLDAATNNPNTTVGNDWVLPRKLDSKTADEIQSIAEKIGRELSGENYRGFFGIDVMAEESSGKIYFIELNTHQPASVSFEARIHRAMGKSPLLAYFLMDSGVAEVNAAVKDLPPFILPIRARQIIYRNKTERVINREEILEKYADKHFASRMTRIKPNEEIWREQMLEGI</sequence>
<accession>A0A1G2H4G0</accession>
<dbReference type="Gene3D" id="3.30.470.20">
    <property type="entry name" value="ATP-grasp fold, B domain"/>
    <property type="match status" value="1"/>
</dbReference>
<dbReference type="STRING" id="1802158.A2827_02090"/>
<dbReference type="InterPro" id="IPR011761">
    <property type="entry name" value="ATP-grasp"/>
</dbReference>
<gene>
    <name evidence="3" type="ORF">A2827_02090</name>
</gene>
<evidence type="ECO:0000313" key="3">
    <source>
        <dbReference type="EMBL" id="OGZ57229.1"/>
    </source>
</evidence>
<dbReference type="PROSITE" id="PS50975">
    <property type="entry name" value="ATP_GRASP"/>
    <property type="match status" value="1"/>
</dbReference>
<dbReference type="GO" id="GO:0046872">
    <property type="term" value="F:metal ion binding"/>
    <property type="evidence" value="ECO:0007669"/>
    <property type="project" value="InterPro"/>
</dbReference>
<dbReference type="EMBL" id="MHOD01000034">
    <property type="protein sequence ID" value="OGZ57229.1"/>
    <property type="molecule type" value="Genomic_DNA"/>
</dbReference>
<evidence type="ECO:0000256" key="1">
    <source>
        <dbReference type="PROSITE-ProRule" id="PRU00409"/>
    </source>
</evidence>
<feature type="domain" description="ATP-grasp" evidence="2">
    <location>
        <begin position="148"/>
        <end position="343"/>
    </location>
</feature>
<dbReference type="Proteomes" id="UP000177932">
    <property type="component" value="Unassembled WGS sequence"/>
</dbReference>
<name>A0A1G2H4G0_9BACT</name>
<keyword evidence="1" id="KW-0547">Nucleotide-binding</keyword>
<evidence type="ECO:0000313" key="4">
    <source>
        <dbReference type="Proteomes" id="UP000177932"/>
    </source>
</evidence>
<protein>
    <recommendedName>
        <fullName evidence="2">ATP-grasp domain-containing protein</fullName>
    </recommendedName>
</protein>
<evidence type="ECO:0000259" key="2">
    <source>
        <dbReference type="PROSITE" id="PS50975"/>
    </source>
</evidence>
<dbReference type="InterPro" id="IPR003806">
    <property type="entry name" value="ATP-grasp_PylC-type"/>
</dbReference>
<dbReference type="SUPFAM" id="SSF56059">
    <property type="entry name" value="Glutathione synthetase ATP-binding domain-like"/>
    <property type="match status" value="1"/>
</dbReference>
<reference evidence="3 4" key="1">
    <citation type="journal article" date="2016" name="Nat. Commun.">
        <title>Thousands of microbial genomes shed light on interconnected biogeochemical processes in an aquifer system.</title>
        <authorList>
            <person name="Anantharaman K."/>
            <person name="Brown C.T."/>
            <person name="Hug L.A."/>
            <person name="Sharon I."/>
            <person name="Castelle C.J."/>
            <person name="Probst A.J."/>
            <person name="Thomas B.C."/>
            <person name="Singh A."/>
            <person name="Wilkins M.J."/>
            <person name="Karaoz U."/>
            <person name="Brodie E.L."/>
            <person name="Williams K.H."/>
            <person name="Hubbard S.S."/>
            <person name="Banfield J.F."/>
        </authorList>
    </citation>
    <scope>NUCLEOTIDE SEQUENCE [LARGE SCALE GENOMIC DNA]</scope>
</reference>